<organism evidence="2 3">
    <name type="scientific">Haemonchus contortus</name>
    <name type="common">Barber pole worm</name>
    <dbReference type="NCBI Taxonomy" id="6289"/>
    <lineage>
        <taxon>Eukaryota</taxon>
        <taxon>Metazoa</taxon>
        <taxon>Ecdysozoa</taxon>
        <taxon>Nematoda</taxon>
        <taxon>Chromadorea</taxon>
        <taxon>Rhabditida</taxon>
        <taxon>Rhabditina</taxon>
        <taxon>Rhabditomorpha</taxon>
        <taxon>Strongyloidea</taxon>
        <taxon>Trichostrongylidae</taxon>
        <taxon>Haemonchus</taxon>
    </lineage>
</organism>
<evidence type="ECO:0000313" key="3">
    <source>
        <dbReference type="WBParaSite" id="HCON_00085460-00001"/>
    </source>
</evidence>
<reference evidence="3" key="1">
    <citation type="submission" date="2020-12" db="UniProtKB">
        <authorList>
            <consortium name="WormBaseParasite"/>
        </authorList>
    </citation>
    <scope>IDENTIFICATION</scope>
    <source>
        <strain evidence="3">MHco3</strain>
    </source>
</reference>
<proteinExistence type="predicted"/>
<dbReference type="Proteomes" id="UP000025227">
    <property type="component" value="Unplaced"/>
</dbReference>
<keyword evidence="2" id="KW-1185">Reference proteome</keyword>
<dbReference type="WBParaSite" id="HCON_00085460-00001">
    <property type="protein sequence ID" value="HCON_00085460-00001"/>
    <property type="gene ID" value="HCON_00085460"/>
</dbReference>
<accession>A0A7I4YF79</accession>
<dbReference type="InterPro" id="IPR058912">
    <property type="entry name" value="HTH_animal"/>
</dbReference>
<dbReference type="Pfam" id="PF26215">
    <property type="entry name" value="HTH_animal"/>
    <property type="match status" value="1"/>
</dbReference>
<evidence type="ECO:0000259" key="1">
    <source>
        <dbReference type="Pfam" id="PF26215"/>
    </source>
</evidence>
<sequence>MITKWYRKPSNKNIIVHYHSAHPFYIERAVVKNMFRTAKKVCTGEDERKESIKMACDIAEMNGYRNFPTTRRATSGGVILRHGSTSIDGKIPLVLPFISDEVSATIRKCLKRSGLENAVAIVNVPSLNLKKRLSILEKRQDHST</sequence>
<feature type="domain" description="Helix-turn-helix" evidence="1">
    <location>
        <begin position="14"/>
        <end position="65"/>
    </location>
</feature>
<protein>
    <submittedName>
        <fullName evidence="3">30S ribosomal protein S7</fullName>
    </submittedName>
</protein>
<dbReference type="AlphaFoldDB" id="A0A7I4YF79"/>
<evidence type="ECO:0000313" key="2">
    <source>
        <dbReference type="Proteomes" id="UP000025227"/>
    </source>
</evidence>
<name>A0A7I4YF79_HAECO</name>